<gene>
    <name evidence="1" type="ORF">GCM10011495_00370</name>
</gene>
<reference evidence="2" key="1">
    <citation type="journal article" date="2019" name="Int. J. Syst. Evol. Microbiol.">
        <title>The Global Catalogue of Microorganisms (GCM) 10K type strain sequencing project: providing services to taxonomists for standard genome sequencing and annotation.</title>
        <authorList>
            <consortium name="The Broad Institute Genomics Platform"/>
            <consortium name="The Broad Institute Genome Sequencing Center for Infectious Disease"/>
            <person name="Wu L."/>
            <person name="Ma J."/>
        </authorList>
    </citation>
    <scope>NUCLEOTIDE SEQUENCE [LARGE SCALE GENOMIC DNA]</scope>
    <source>
        <strain evidence="2">CGMCC 1.14966</strain>
    </source>
</reference>
<keyword evidence="2" id="KW-1185">Reference proteome</keyword>
<dbReference type="Proteomes" id="UP000637774">
    <property type="component" value="Unassembled WGS sequence"/>
</dbReference>
<proteinExistence type="predicted"/>
<accession>A0ABQ1ZTL7</accession>
<evidence type="ECO:0000313" key="1">
    <source>
        <dbReference type="EMBL" id="GGH78329.1"/>
    </source>
</evidence>
<name>A0ABQ1ZTL7_9BACT</name>
<dbReference type="EMBL" id="BMGY01000001">
    <property type="protein sequence ID" value="GGH78329.1"/>
    <property type="molecule type" value="Genomic_DNA"/>
</dbReference>
<comment type="caution">
    <text evidence="1">The sequence shown here is derived from an EMBL/GenBank/DDBJ whole genome shotgun (WGS) entry which is preliminary data.</text>
</comment>
<evidence type="ECO:0000313" key="2">
    <source>
        <dbReference type="Proteomes" id="UP000637774"/>
    </source>
</evidence>
<organism evidence="1 2">
    <name type="scientific">Hymenobacter frigidus</name>
    <dbReference type="NCBI Taxonomy" id="1524095"/>
    <lineage>
        <taxon>Bacteria</taxon>
        <taxon>Pseudomonadati</taxon>
        <taxon>Bacteroidota</taxon>
        <taxon>Cytophagia</taxon>
        <taxon>Cytophagales</taxon>
        <taxon>Hymenobacteraceae</taxon>
        <taxon>Hymenobacter</taxon>
    </lineage>
</organism>
<sequence>MRTTEWNRLWVEYLGHYLRPGTAPAAKCCGLDLNLRRLDCLPFRKLARTHVAAATNVAAQALPFLK</sequence>
<protein>
    <submittedName>
        <fullName evidence="1">Uncharacterized protein</fullName>
    </submittedName>
</protein>
<dbReference type="RefSeq" id="WP_188559992.1">
    <property type="nucleotide sequence ID" value="NZ_BMGY01000001.1"/>
</dbReference>